<evidence type="ECO:0000256" key="5">
    <source>
        <dbReference type="ARBA" id="ARBA00023040"/>
    </source>
</evidence>
<feature type="region of interest" description="Disordered" evidence="10">
    <location>
        <begin position="15"/>
        <end position="43"/>
    </location>
</feature>
<dbReference type="PRINTS" id="PR00248">
    <property type="entry name" value="GPCRMGR"/>
</dbReference>
<evidence type="ECO:0000313" key="13">
    <source>
        <dbReference type="EMBL" id="VTJ74619.1"/>
    </source>
</evidence>
<organism evidence="13 14">
    <name type="scientific">Marmota monax</name>
    <name type="common">Woodchuck</name>
    <dbReference type="NCBI Taxonomy" id="9995"/>
    <lineage>
        <taxon>Eukaryota</taxon>
        <taxon>Metazoa</taxon>
        <taxon>Chordata</taxon>
        <taxon>Craniata</taxon>
        <taxon>Vertebrata</taxon>
        <taxon>Euteleostomi</taxon>
        <taxon>Mammalia</taxon>
        <taxon>Eutheria</taxon>
        <taxon>Euarchontoglires</taxon>
        <taxon>Glires</taxon>
        <taxon>Rodentia</taxon>
        <taxon>Sciuromorpha</taxon>
        <taxon>Sciuridae</taxon>
        <taxon>Xerinae</taxon>
        <taxon>Marmotini</taxon>
        <taxon>Marmota</taxon>
    </lineage>
</organism>
<dbReference type="EMBL" id="CABDUW010000756">
    <property type="protein sequence ID" value="VTJ74619.1"/>
    <property type="molecule type" value="Genomic_DNA"/>
</dbReference>
<evidence type="ECO:0000313" key="14">
    <source>
        <dbReference type="Proteomes" id="UP000335636"/>
    </source>
</evidence>
<keyword evidence="7" id="KW-0675">Receptor</keyword>
<keyword evidence="2" id="KW-1003">Cell membrane</keyword>
<evidence type="ECO:0000256" key="2">
    <source>
        <dbReference type="ARBA" id="ARBA00022475"/>
    </source>
</evidence>
<keyword evidence="8" id="KW-0325">Glycoprotein</keyword>
<keyword evidence="5" id="KW-0297">G-protein coupled receptor</keyword>
<evidence type="ECO:0000256" key="1">
    <source>
        <dbReference type="ARBA" id="ARBA00004651"/>
    </source>
</evidence>
<evidence type="ECO:0000256" key="11">
    <source>
        <dbReference type="SAM" id="Phobius"/>
    </source>
</evidence>
<dbReference type="Proteomes" id="UP000335636">
    <property type="component" value="Unassembled WGS sequence"/>
</dbReference>
<dbReference type="GO" id="GO:0005886">
    <property type="term" value="C:plasma membrane"/>
    <property type="evidence" value="ECO:0007669"/>
    <property type="project" value="UniProtKB-SubCell"/>
</dbReference>
<gene>
    <name evidence="13" type="ORF">MONAX_5E004207</name>
</gene>
<dbReference type="InterPro" id="IPR000337">
    <property type="entry name" value="GPCR_3"/>
</dbReference>
<keyword evidence="14" id="KW-1185">Reference proteome</keyword>
<dbReference type="InterPro" id="IPR000068">
    <property type="entry name" value="GPCR_3_Ca_sens_rcpt-rel"/>
</dbReference>
<sequence length="350" mass="38315">MGISAICAFGSSSGDIAQSGRPTARRRKYSEPPGKATTRRGTAQLSPGASRLCSLTQFLSPSESATCQKCPVDQGPNGRKTRCTTDTLDVMSYQEPLSTVLAVLGIVIRHQYTPIVPANHSQLSYLPLSSLALCFLYPFMFIGYPDHSDNGSFPCHKARHRDQGVGRADAPWHLPNVCFLLQTALCILWVTRWPPQPINSTEPGSTVTLKCNGGSLELFYAMLGYLGLLGLLSLLVAFPAHRLPDTFNEAKHITVSMLVCSVSGCPSYLPTKQRHRGRGGLCHLGIRSRPPVLSLRSQVLHHPSPPCQEHQRTNAWQTSSQVRKAEGDHRKSCFLGNALLTPYQGEHSFL</sequence>
<evidence type="ECO:0000256" key="3">
    <source>
        <dbReference type="ARBA" id="ARBA00022692"/>
    </source>
</evidence>
<keyword evidence="4 11" id="KW-1133">Transmembrane helix</keyword>
<name>A0A5E4C0D5_MARMO</name>
<dbReference type="Pfam" id="PF00003">
    <property type="entry name" value="7tm_3"/>
    <property type="match status" value="1"/>
</dbReference>
<evidence type="ECO:0000259" key="12">
    <source>
        <dbReference type="PROSITE" id="PS50259"/>
    </source>
</evidence>
<dbReference type="PANTHER" id="PTHR24061:SF0">
    <property type="entry name" value="C-FAMILY ODORANT RECEPTOR OLFCT1"/>
    <property type="match status" value="1"/>
</dbReference>
<feature type="domain" description="G-protein coupled receptors family 3 profile" evidence="12">
    <location>
        <begin position="97"/>
        <end position="269"/>
    </location>
</feature>
<evidence type="ECO:0000256" key="9">
    <source>
        <dbReference type="ARBA" id="ARBA00023224"/>
    </source>
</evidence>
<accession>A0A5E4C0D5</accession>
<protein>
    <recommendedName>
        <fullName evidence="12">G-protein coupled receptors family 3 profile domain-containing protein</fullName>
    </recommendedName>
</protein>
<dbReference type="PROSITE" id="PS50259">
    <property type="entry name" value="G_PROTEIN_RECEP_F3_4"/>
    <property type="match status" value="1"/>
</dbReference>
<feature type="transmembrane region" description="Helical" evidence="11">
    <location>
        <begin position="125"/>
        <end position="144"/>
    </location>
</feature>
<keyword evidence="6 11" id="KW-0472">Membrane</keyword>
<dbReference type="PANTHER" id="PTHR24061">
    <property type="entry name" value="CALCIUM-SENSING RECEPTOR-RELATED"/>
    <property type="match status" value="1"/>
</dbReference>
<proteinExistence type="predicted"/>
<evidence type="ECO:0000256" key="4">
    <source>
        <dbReference type="ARBA" id="ARBA00022989"/>
    </source>
</evidence>
<comment type="subcellular location">
    <subcellularLocation>
        <location evidence="1">Cell membrane</location>
        <topology evidence="1">Multi-pass membrane protein</topology>
    </subcellularLocation>
</comment>
<keyword evidence="9" id="KW-0807">Transducer</keyword>
<reference evidence="13" key="1">
    <citation type="submission" date="2019-04" db="EMBL/GenBank/DDBJ databases">
        <authorList>
            <person name="Alioto T."/>
            <person name="Alioto T."/>
        </authorList>
    </citation>
    <scope>NUCLEOTIDE SEQUENCE [LARGE SCALE GENOMIC DNA]</scope>
</reference>
<evidence type="ECO:0000256" key="8">
    <source>
        <dbReference type="ARBA" id="ARBA00023180"/>
    </source>
</evidence>
<evidence type="ECO:0000256" key="10">
    <source>
        <dbReference type="SAM" id="MobiDB-lite"/>
    </source>
</evidence>
<dbReference type="AlphaFoldDB" id="A0A5E4C0D5"/>
<evidence type="ECO:0000256" key="7">
    <source>
        <dbReference type="ARBA" id="ARBA00023170"/>
    </source>
</evidence>
<keyword evidence="3 11" id="KW-0812">Transmembrane</keyword>
<evidence type="ECO:0000256" key="6">
    <source>
        <dbReference type="ARBA" id="ARBA00023136"/>
    </source>
</evidence>
<comment type="caution">
    <text evidence="13">The sequence shown here is derived from an EMBL/GenBank/DDBJ whole genome shotgun (WGS) entry which is preliminary data.</text>
</comment>
<dbReference type="InterPro" id="IPR017978">
    <property type="entry name" value="GPCR_3_C"/>
</dbReference>
<feature type="transmembrane region" description="Helical" evidence="11">
    <location>
        <begin position="218"/>
        <end position="238"/>
    </location>
</feature>
<dbReference type="GO" id="GO:0004930">
    <property type="term" value="F:G protein-coupled receptor activity"/>
    <property type="evidence" value="ECO:0007669"/>
    <property type="project" value="UniProtKB-KW"/>
</dbReference>